<sequence length="236" mass="23379">MGTKISDLTALTGTGIAVGDLFPIVDVSASTSGTKKITAAELLNGLVTANAAGTALTGANTATDDQFMIYDLSATAAKYITRAELYEALRLAAPAATVVAAGSTLSVTAALHGGKIIALDTATGSVCTLPVASGTGNVYTFITKALATSNSHIIKVADASGLLAGVIHTGDNSDGTATAFATTATSDTCTLNRTTTGSVRIGGDRIVFTDIATNVYSVSGCCIGTGGEATPFSATV</sequence>
<accession>A0A6J5S1T7</accession>
<name>A0A6J5S1T7_9CAUD</name>
<organism evidence="1">
    <name type="scientific">uncultured Caudovirales phage</name>
    <dbReference type="NCBI Taxonomy" id="2100421"/>
    <lineage>
        <taxon>Viruses</taxon>
        <taxon>Duplodnaviria</taxon>
        <taxon>Heunggongvirae</taxon>
        <taxon>Uroviricota</taxon>
        <taxon>Caudoviricetes</taxon>
        <taxon>Peduoviridae</taxon>
        <taxon>Maltschvirus</taxon>
        <taxon>Maltschvirus maltsch</taxon>
    </lineage>
</organism>
<gene>
    <name evidence="1" type="ORF">UFOVP1333_22</name>
</gene>
<proteinExistence type="predicted"/>
<dbReference type="EMBL" id="LR797280">
    <property type="protein sequence ID" value="CAB4199115.1"/>
    <property type="molecule type" value="Genomic_DNA"/>
</dbReference>
<protein>
    <submittedName>
        <fullName evidence="1">Uncharacterized protein</fullName>
    </submittedName>
</protein>
<reference evidence="1" key="1">
    <citation type="submission" date="2020-05" db="EMBL/GenBank/DDBJ databases">
        <authorList>
            <person name="Chiriac C."/>
            <person name="Salcher M."/>
            <person name="Ghai R."/>
            <person name="Kavagutti S V."/>
        </authorList>
    </citation>
    <scope>NUCLEOTIDE SEQUENCE</scope>
</reference>
<evidence type="ECO:0000313" key="1">
    <source>
        <dbReference type="EMBL" id="CAB4199115.1"/>
    </source>
</evidence>